<comment type="caution">
    <text evidence="2">The sequence shown here is derived from an EMBL/GenBank/DDBJ whole genome shotgun (WGS) entry which is preliminary data.</text>
</comment>
<feature type="non-terminal residue" evidence="2">
    <location>
        <position position="490"/>
    </location>
</feature>
<feature type="repeat" description="ANK" evidence="1">
    <location>
        <begin position="32"/>
        <end position="64"/>
    </location>
</feature>
<dbReference type="AlphaFoldDB" id="A0A232LXR8"/>
<keyword evidence="1" id="KW-0040">ANK repeat</keyword>
<dbReference type="Gene3D" id="1.25.40.20">
    <property type="entry name" value="Ankyrin repeat-containing domain"/>
    <property type="match status" value="1"/>
</dbReference>
<evidence type="ECO:0000313" key="2">
    <source>
        <dbReference type="EMBL" id="OXV08874.1"/>
    </source>
</evidence>
<dbReference type="SUPFAM" id="SSF48403">
    <property type="entry name" value="Ankyrin repeat"/>
    <property type="match status" value="1"/>
</dbReference>
<protein>
    <submittedName>
        <fullName evidence="2">Uncharacterized protein</fullName>
    </submittedName>
</protein>
<dbReference type="InterPro" id="IPR036770">
    <property type="entry name" value="Ankyrin_rpt-contain_sf"/>
</dbReference>
<dbReference type="OrthoDB" id="2142040at2759"/>
<dbReference type="InterPro" id="IPR036465">
    <property type="entry name" value="vWFA_dom_sf"/>
</dbReference>
<dbReference type="SMART" id="SM00248">
    <property type="entry name" value="ANK"/>
    <property type="match status" value="3"/>
</dbReference>
<evidence type="ECO:0000256" key="1">
    <source>
        <dbReference type="PROSITE-ProRule" id="PRU00023"/>
    </source>
</evidence>
<reference evidence="2 3" key="1">
    <citation type="journal article" date="2015" name="Environ. Microbiol.">
        <title>Metagenome sequence of Elaphomyces granulatus from sporocarp tissue reveals Ascomycota ectomycorrhizal fingerprints of genome expansion and a Proteobacteria-rich microbiome.</title>
        <authorList>
            <person name="Quandt C.A."/>
            <person name="Kohler A."/>
            <person name="Hesse C.N."/>
            <person name="Sharpton T.J."/>
            <person name="Martin F."/>
            <person name="Spatafora J.W."/>
        </authorList>
    </citation>
    <scope>NUCLEOTIDE SEQUENCE [LARGE SCALE GENOMIC DNA]</scope>
    <source>
        <strain evidence="2 3">OSC145934</strain>
    </source>
</reference>
<dbReference type="EMBL" id="NPHW01003842">
    <property type="protein sequence ID" value="OXV08874.1"/>
    <property type="molecule type" value="Genomic_DNA"/>
</dbReference>
<organism evidence="2 3">
    <name type="scientific">Elaphomyces granulatus</name>
    <dbReference type="NCBI Taxonomy" id="519963"/>
    <lineage>
        <taxon>Eukaryota</taxon>
        <taxon>Fungi</taxon>
        <taxon>Dikarya</taxon>
        <taxon>Ascomycota</taxon>
        <taxon>Pezizomycotina</taxon>
        <taxon>Eurotiomycetes</taxon>
        <taxon>Eurotiomycetidae</taxon>
        <taxon>Eurotiales</taxon>
        <taxon>Elaphomycetaceae</taxon>
        <taxon>Elaphomyces</taxon>
    </lineage>
</organism>
<evidence type="ECO:0000313" key="3">
    <source>
        <dbReference type="Proteomes" id="UP000243515"/>
    </source>
</evidence>
<dbReference type="PANTHER" id="PTHR34706:SF3">
    <property type="entry name" value="ANKYRIN REPEAT PROTEIN (AFU_ORTHOLOGUE AFUA_7G06200)"/>
    <property type="match status" value="1"/>
</dbReference>
<name>A0A232LXR8_9EURO</name>
<accession>A0A232LXR8</accession>
<dbReference type="PROSITE" id="PS50088">
    <property type="entry name" value="ANK_REPEAT"/>
    <property type="match status" value="1"/>
</dbReference>
<dbReference type="Pfam" id="PF12796">
    <property type="entry name" value="Ank_2"/>
    <property type="match status" value="1"/>
</dbReference>
<dbReference type="Proteomes" id="UP000243515">
    <property type="component" value="Unassembled WGS sequence"/>
</dbReference>
<dbReference type="PANTHER" id="PTHR34706">
    <property type="entry name" value="SLR1338 PROTEIN"/>
    <property type="match status" value="1"/>
</dbReference>
<keyword evidence="3" id="KW-1185">Reference proteome</keyword>
<dbReference type="PROSITE" id="PS50297">
    <property type="entry name" value="ANK_REP_REGION"/>
    <property type="match status" value="1"/>
</dbReference>
<dbReference type="Pfam" id="PF00023">
    <property type="entry name" value="Ank"/>
    <property type="match status" value="1"/>
</dbReference>
<sequence>MTIYEDAEAGILTPSKLHRYGTDKIDEIDGNSNLTPLIAAIRAGQTKSVKVLLDNGASVDKHSPDGRTPLFWATWEKKAPNRAEIIQTLLDADPKPEVDLTFDDVGNNTPIMNAITKLKNPQVVSMLVDAGANPKAQNKKKQTPEKLAELSGEPKLNRSLRSKFERNAPTAETINSIVRLVLHVVAFTGLKALEGMVQGVANKIFEFTGEYSPEIEQEIEGTEKPPETVEEYHDKIKDYIVDKKLGKFFKPNDDFLQKVAENAMALRNDTSTPLSKPENVERLVKLSLYKPVLYLGDDSGSMGSVRDANSRAYSQLQLVTRMARISTRIVPDNEGVDLFFINGNGSLNGREKAIMSTIWNNTVSGGTPIGTKLKQKILNPYVYDVINSSSGQFQRPLLISILTDGEPNGEENDDDKTFEKAIFQCTEQLRRKNYPEHAVIFQISQIGSDQSAREFLKDLAERSEKDKSLYCTDQRLDDKLSENEYNLEQW</sequence>
<dbReference type="InterPro" id="IPR002110">
    <property type="entry name" value="Ankyrin_rpt"/>
</dbReference>
<dbReference type="SUPFAM" id="SSF53300">
    <property type="entry name" value="vWA-like"/>
    <property type="match status" value="1"/>
</dbReference>
<proteinExistence type="predicted"/>
<gene>
    <name evidence="2" type="ORF">Egran_03363</name>
</gene>